<comment type="caution">
    <text evidence="9">The sequence shown here is derived from an EMBL/GenBank/DDBJ whole genome shotgun (WGS) entry which is preliminary data.</text>
</comment>
<accession>A0A9D1NML7</accession>
<reference evidence="9" key="1">
    <citation type="submission" date="2020-10" db="EMBL/GenBank/DDBJ databases">
        <authorList>
            <person name="Gilroy R."/>
        </authorList>
    </citation>
    <scope>NUCLEOTIDE SEQUENCE</scope>
    <source>
        <strain evidence="9">35461</strain>
    </source>
</reference>
<dbReference type="Gene3D" id="3.30.413.10">
    <property type="entry name" value="Sulfite Reductase Hemoprotein, domain 1"/>
    <property type="match status" value="2"/>
</dbReference>
<sequence length="501" mass="54912">MGYHDELIGAWADFNAKKITPLQLKAVSSNFGIYQQRDDAVMMRIRRTGGIVTLGDLETVAGLLAKYRVPYAHITTRQAIQLHGVAPTDVEACLADCEAAGLRFRGGGGNTFRNVLVNPNSGLHADTVFDVLPYARALSDAFYTFDTAYALPRKIKIAFADRAADRMLCAIQDLGFVATMKDGKRCFETWLAGGIGNKPRVAFRLFEALPAEECIRVAMAVTALFHDHGDRACRATARLRFLRAKLGEEGLAALFREYYDRADERGYPKCPEAGLTPEAYPLTTLPEGEPAAEGFEDWKAVACEPLADGTFAVRLFVPFGNFTQPMLVRFCGFLRRFGLTRLQLHVAQDLIIPRVHRQCLTALHGALLRDFPDFDLTLRSYVGHIPTCIGNTVCKIGAADSPRIGERLARALDAWLPADTPERQALARIVTTEVRISGCPNSCTAHPAAKFGFQCRKLGGQDVLVPFSPASHEPPTLGEPLATPIAVEDLPHYLLGNLGLL</sequence>
<keyword evidence="5" id="KW-0408">Iron</keyword>
<dbReference type="AlphaFoldDB" id="A0A9D1NML7"/>
<name>A0A9D1NML7_9BACT</name>
<feature type="domain" description="Nitrite/Sulfite reductase ferredoxin-like" evidence="8">
    <location>
        <begin position="307"/>
        <end position="364"/>
    </location>
</feature>
<evidence type="ECO:0000256" key="4">
    <source>
        <dbReference type="ARBA" id="ARBA00023002"/>
    </source>
</evidence>
<proteinExistence type="predicted"/>
<reference evidence="9" key="2">
    <citation type="journal article" date="2021" name="PeerJ">
        <title>Extensive microbial diversity within the chicken gut microbiome revealed by metagenomics and culture.</title>
        <authorList>
            <person name="Gilroy R."/>
            <person name="Ravi A."/>
            <person name="Getino M."/>
            <person name="Pursley I."/>
            <person name="Horton D.L."/>
            <person name="Alikhan N.F."/>
            <person name="Baker D."/>
            <person name="Gharbi K."/>
            <person name="Hall N."/>
            <person name="Watson M."/>
            <person name="Adriaenssens E.M."/>
            <person name="Foster-Nyarko E."/>
            <person name="Jarju S."/>
            <person name="Secka A."/>
            <person name="Antonio M."/>
            <person name="Oren A."/>
            <person name="Chaudhuri R.R."/>
            <person name="La Ragione R."/>
            <person name="Hildebrand F."/>
            <person name="Pallen M.J."/>
        </authorList>
    </citation>
    <scope>NUCLEOTIDE SEQUENCE</scope>
    <source>
        <strain evidence="9">35461</strain>
    </source>
</reference>
<dbReference type="InterPro" id="IPR006067">
    <property type="entry name" value="NO2/SO3_Rdtase_4Fe4S_dom"/>
</dbReference>
<evidence type="ECO:0000313" key="10">
    <source>
        <dbReference type="Proteomes" id="UP000886845"/>
    </source>
</evidence>
<dbReference type="SUPFAM" id="SSF55124">
    <property type="entry name" value="Nitrite/Sulfite reductase N-terminal domain-like"/>
    <property type="match status" value="2"/>
</dbReference>
<dbReference type="EMBL" id="DVOR01000103">
    <property type="protein sequence ID" value="HIV09127.1"/>
    <property type="molecule type" value="Genomic_DNA"/>
</dbReference>
<dbReference type="InterPro" id="IPR051329">
    <property type="entry name" value="NIR_SIR_4Fe-4S"/>
</dbReference>
<evidence type="ECO:0000256" key="6">
    <source>
        <dbReference type="ARBA" id="ARBA00023014"/>
    </source>
</evidence>
<evidence type="ECO:0000259" key="8">
    <source>
        <dbReference type="Pfam" id="PF03460"/>
    </source>
</evidence>
<dbReference type="InterPro" id="IPR036136">
    <property type="entry name" value="Nit/Sulf_reduc_fer-like_dom_sf"/>
</dbReference>
<keyword evidence="2" id="KW-0349">Heme</keyword>
<evidence type="ECO:0000256" key="3">
    <source>
        <dbReference type="ARBA" id="ARBA00022723"/>
    </source>
</evidence>
<protein>
    <submittedName>
        <fullName evidence="9">Nitrite/sulfite reductase</fullName>
    </submittedName>
</protein>
<dbReference type="GO" id="GO:0051539">
    <property type="term" value="F:4 iron, 4 sulfur cluster binding"/>
    <property type="evidence" value="ECO:0007669"/>
    <property type="project" value="UniProtKB-KW"/>
</dbReference>
<evidence type="ECO:0000256" key="5">
    <source>
        <dbReference type="ARBA" id="ARBA00023004"/>
    </source>
</evidence>
<dbReference type="SUPFAM" id="SSF56014">
    <property type="entry name" value="Nitrite and sulphite reductase 4Fe-4S domain-like"/>
    <property type="match status" value="2"/>
</dbReference>
<dbReference type="GO" id="GO:0046872">
    <property type="term" value="F:metal ion binding"/>
    <property type="evidence" value="ECO:0007669"/>
    <property type="project" value="UniProtKB-KW"/>
</dbReference>
<evidence type="ECO:0000259" key="7">
    <source>
        <dbReference type="Pfam" id="PF01077"/>
    </source>
</evidence>
<gene>
    <name evidence="9" type="ORF">IAC79_03320</name>
</gene>
<dbReference type="Pfam" id="PF03460">
    <property type="entry name" value="NIR_SIR_ferr"/>
    <property type="match status" value="2"/>
</dbReference>
<dbReference type="InterPro" id="IPR045854">
    <property type="entry name" value="NO2/SO3_Rdtase_4Fe4S_sf"/>
</dbReference>
<evidence type="ECO:0000313" key="9">
    <source>
        <dbReference type="EMBL" id="HIV09127.1"/>
    </source>
</evidence>
<feature type="domain" description="Nitrite/Sulfite reductase ferredoxin-like" evidence="8">
    <location>
        <begin position="34"/>
        <end position="99"/>
    </location>
</feature>
<dbReference type="PANTHER" id="PTHR32439:SF9">
    <property type="entry name" value="BLR3264 PROTEIN"/>
    <property type="match status" value="1"/>
</dbReference>
<keyword evidence="3" id="KW-0479">Metal-binding</keyword>
<keyword evidence="4" id="KW-0560">Oxidoreductase</keyword>
<evidence type="ECO:0000256" key="1">
    <source>
        <dbReference type="ARBA" id="ARBA00022485"/>
    </source>
</evidence>
<dbReference type="GO" id="GO:0020037">
    <property type="term" value="F:heme binding"/>
    <property type="evidence" value="ECO:0007669"/>
    <property type="project" value="InterPro"/>
</dbReference>
<dbReference type="Proteomes" id="UP000886845">
    <property type="component" value="Unassembled WGS sequence"/>
</dbReference>
<feature type="domain" description="Nitrite/sulphite reductase 4Fe-4S" evidence="7">
    <location>
        <begin position="109"/>
        <end position="260"/>
    </location>
</feature>
<dbReference type="InterPro" id="IPR005117">
    <property type="entry name" value="NiRdtase/SiRdtase_haem-b_fer"/>
</dbReference>
<dbReference type="Pfam" id="PF01077">
    <property type="entry name" value="NIR_SIR"/>
    <property type="match status" value="1"/>
</dbReference>
<keyword evidence="1" id="KW-0004">4Fe-4S</keyword>
<evidence type="ECO:0000256" key="2">
    <source>
        <dbReference type="ARBA" id="ARBA00022617"/>
    </source>
</evidence>
<keyword evidence="6" id="KW-0411">Iron-sulfur</keyword>
<organism evidence="9 10">
    <name type="scientific">Candidatus Spyradenecus faecavium</name>
    <dbReference type="NCBI Taxonomy" id="2840947"/>
    <lineage>
        <taxon>Bacteria</taxon>
        <taxon>Pseudomonadati</taxon>
        <taxon>Lentisphaerota</taxon>
        <taxon>Lentisphaeria</taxon>
        <taxon>Lentisphaerales</taxon>
        <taxon>Lentisphaeraceae</taxon>
        <taxon>Lentisphaeraceae incertae sedis</taxon>
        <taxon>Candidatus Spyradenecus</taxon>
    </lineage>
</organism>
<dbReference type="PANTHER" id="PTHR32439">
    <property type="entry name" value="FERREDOXIN--NITRITE REDUCTASE, CHLOROPLASTIC"/>
    <property type="match status" value="1"/>
</dbReference>
<dbReference type="Gene3D" id="3.90.480.10">
    <property type="entry name" value="Sulfite Reductase Hemoprotein,Domain 2"/>
    <property type="match status" value="1"/>
</dbReference>
<dbReference type="GO" id="GO:0016491">
    <property type="term" value="F:oxidoreductase activity"/>
    <property type="evidence" value="ECO:0007669"/>
    <property type="project" value="UniProtKB-KW"/>
</dbReference>